<dbReference type="EMBL" id="VSSQ01016607">
    <property type="protein sequence ID" value="MPM58127.1"/>
    <property type="molecule type" value="Genomic_DNA"/>
</dbReference>
<reference evidence="1" key="1">
    <citation type="submission" date="2019-08" db="EMBL/GenBank/DDBJ databases">
        <authorList>
            <person name="Kucharzyk K."/>
            <person name="Murdoch R.W."/>
            <person name="Higgins S."/>
            <person name="Loffler F."/>
        </authorList>
    </citation>
    <scope>NUCLEOTIDE SEQUENCE</scope>
</reference>
<accession>A0A645AY83</accession>
<name>A0A645AY83_9ZZZZ</name>
<proteinExistence type="predicted"/>
<protein>
    <submittedName>
        <fullName evidence="1">Uncharacterized protein</fullName>
    </submittedName>
</protein>
<organism evidence="1">
    <name type="scientific">bioreactor metagenome</name>
    <dbReference type="NCBI Taxonomy" id="1076179"/>
    <lineage>
        <taxon>unclassified sequences</taxon>
        <taxon>metagenomes</taxon>
        <taxon>ecological metagenomes</taxon>
    </lineage>
</organism>
<dbReference type="AlphaFoldDB" id="A0A645AY83"/>
<gene>
    <name evidence="1" type="ORF">SDC9_104956</name>
</gene>
<comment type="caution">
    <text evidence="1">The sequence shown here is derived from an EMBL/GenBank/DDBJ whole genome shotgun (WGS) entry which is preliminary data.</text>
</comment>
<evidence type="ECO:0000313" key="1">
    <source>
        <dbReference type="EMBL" id="MPM58127.1"/>
    </source>
</evidence>
<sequence>MDGERFVVAFCAIFMLQTILNDFVLKRTHCADHLSAIHFQGEKLRHTFVHQLVDSLRELFCLQWIFIIDISEMFR</sequence>